<protein>
    <recommendedName>
        <fullName evidence="3">LPS-assembly protein LptD central domain-containing protein</fullName>
    </recommendedName>
</protein>
<evidence type="ECO:0000256" key="2">
    <source>
        <dbReference type="SAM" id="SignalP"/>
    </source>
</evidence>
<reference evidence="5" key="1">
    <citation type="submission" date="2018-04" db="EMBL/GenBank/DDBJ databases">
        <title>Complete genome of Antarctic heterotrophic bacterium Hymenobacter nivis.</title>
        <authorList>
            <person name="Terashima M."/>
        </authorList>
    </citation>
    <scope>NUCLEOTIDE SEQUENCE [LARGE SCALE GENOMIC DNA]</scope>
    <source>
        <strain evidence="5">NBRC 111535</strain>
    </source>
</reference>
<dbReference type="KEGG" id="hnv:DDQ68_11240"/>
<keyword evidence="5" id="KW-1185">Reference proteome</keyword>
<dbReference type="AlphaFoldDB" id="A0A2Z3GQK6"/>
<accession>A0A2Z3GQK6</accession>
<evidence type="ECO:0000256" key="1">
    <source>
        <dbReference type="SAM" id="MobiDB-lite"/>
    </source>
</evidence>
<feature type="signal peptide" evidence="2">
    <location>
        <begin position="1"/>
        <end position="42"/>
    </location>
</feature>
<feature type="compositionally biased region" description="Pro residues" evidence="1">
    <location>
        <begin position="73"/>
        <end position="84"/>
    </location>
</feature>
<dbReference type="Pfam" id="PF19838">
    <property type="entry name" value="LptD_2"/>
    <property type="match status" value="1"/>
</dbReference>
<dbReference type="InterPro" id="IPR050218">
    <property type="entry name" value="LptD"/>
</dbReference>
<dbReference type="RefSeq" id="WP_109656387.1">
    <property type="nucleotide sequence ID" value="NZ_CP029145.1"/>
</dbReference>
<dbReference type="GO" id="GO:1990351">
    <property type="term" value="C:transporter complex"/>
    <property type="evidence" value="ECO:0007669"/>
    <property type="project" value="TreeGrafter"/>
</dbReference>
<dbReference type="OrthoDB" id="9802320at2"/>
<evidence type="ECO:0000259" key="3">
    <source>
        <dbReference type="Pfam" id="PF19838"/>
    </source>
</evidence>
<name>A0A2Z3GQK6_9BACT</name>
<gene>
    <name evidence="4" type="ORF">DDQ68_11240</name>
</gene>
<organism evidence="4 5">
    <name type="scientific">Hymenobacter nivis</name>
    <dbReference type="NCBI Taxonomy" id="1850093"/>
    <lineage>
        <taxon>Bacteria</taxon>
        <taxon>Pseudomonadati</taxon>
        <taxon>Bacteroidota</taxon>
        <taxon>Cytophagia</taxon>
        <taxon>Cytophagales</taxon>
        <taxon>Hymenobacteraceae</taxon>
        <taxon>Hymenobacter</taxon>
    </lineage>
</organism>
<dbReference type="InterPro" id="IPR045659">
    <property type="entry name" value="LptD_2"/>
</dbReference>
<feature type="chain" id="PRO_5016402471" description="LPS-assembly protein LptD central domain-containing protein" evidence="2">
    <location>
        <begin position="43"/>
        <end position="1007"/>
    </location>
</feature>
<evidence type="ECO:0000313" key="4">
    <source>
        <dbReference type="EMBL" id="AWM33305.1"/>
    </source>
</evidence>
<sequence>MPAISHVLRCCAGLCRRAGIAGGALRGLALAWLLLSTGAALAQHAPTANPATVPGQRPGSAPMPPVRVMSPDPTLPQGPPPPGTTNPGQHSIPGASREPVAGIPDSILVKQARQDSLKLAAKPKGPIETTVHYVAKDSIQFDVTRKEARLYNKANVNYGAMDLKAALITIDYAAHVMTAEGRRDTLKHKVVDKPVFKDAAGQYAAGKIAYNFQSKRGKITETVTQQGEGYVSAQSIKKAANNDLFGVRGRYTTCNLEHPHFYIQASKMKVIPGDKVVTGPFNLVIGDVPTPLGFLFGFFPMPNKSRGSGVIIPTFGQAQNRGYYLSNGGYYFAPNDNIGVRLTGDIYAGNAQTFGGWGSTADVSYLSRYNYQGNFNFRYTTQPTNQILSTASLNTSLEYIKPPAAQTFWISWNHTPVARPGGGRFSASVQAGSNSYNRTNSLSSRAFLSPTFSSSLSYTKQLRYLPINYSLKLSQSQNTQTGVMAFTLPDVSVGVARQYPYQWFKLKPRPFYDQISISYNLVAQNLITNTVAARSLDGSVPLLGGTTGSSTLPIGFKNIGSLLRNAQNGMQHQFGISLGSYTYKFLHISPGFNYGETWYARRLDYKYVDRAQAVRVDTIPGFSRAYSYSANLNLNTTFYGTLVRKGNHKIQALRHKVTPSLSYSFSPDLTGGSAYQQLNFGREANGTAIPDANGNYIAPLRGSNGQFLDPRSYSRFQGSLYAPPSSGAVQQIGFSLQNAVEMKVRDDKDTTGTNPVKKVSLIDGLDFNGSYNFLAPAFNLSPLTASFRTQVARKLSLISNASFEAYQRDSSGRTISRYLFDQPGHRKLARLAAASFTTSYAFNPVSGKKRSVVPRQVAPANDPTLGSVGPLAMYADYVDFDIPWELSLSYTAGYTTNAIPLQQRIFDARLLPTNGVLVQSPFRSSLTASGSVKLTENLKLTYNTGFDFSSMQTTLTTISFFRDLHCWQVAGQWTPFGTYRGYNFTISAKSSLLQDLKYNRNRNVQYQ</sequence>
<evidence type="ECO:0000313" key="5">
    <source>
        <dbReference type="Proteomes" id="UP000245999"/>
    </source>
</evidence>
<feature type="region of interest" description="Disordered" evidence="1">
    <location>
        <begin position="46"/>
        <end position="97"/>
    </location>
</feature>
<dbReference type="PANTHER" id="PTHR30189">
    <property type="entry name" value="LPS-ASSEMBLY PROTEIN"/>
    <property type="match status" value="1"/>
</dbReference>
<dbReference type="PANTHER" id="PTHR30189:SF1">
    <property type="entry name" value="LPS-ASSEMBLY PROTEIN LPTD"/>
    <property type="match status" value="1"/>
</dbReference>
<dbReference type="Proteomes" id="UP000245999">
    <property type="component" value="Chromosome"/>
</dbReference>
<feature type="domain" description="LPS-assembly protein LptD central" evidence="3">
    <location>
        <begin position="276"/>
        <end position="806"/>
    </location>
</feature>
<dbReference type="GO" id="GO:0009279">
    <property type="term" value="C:cell outer membrane"/>
    <property type="evidence" value="ECO:0007669"/>
    <property type="project" value="TreeGrafter"/>
</dbReference>
<proteinExistence type="predicted"/>
<keyword evidence="2" id="KW-0732">Signal</keyword>
<dbReference type="EMBL" id="CP029145">
    <property type="protein sequence ID" value="AWM33305.1"/>
    <property type="molecule type" value="Genomic_DNA"/>
</dbReference>